<dbReference type="AlphaFoldDB" id="N8YUB2"/>
<evidence type="ECO:0000313" key="2">
    <source>
        <dbReference type="Proteomes" id="UP000013270"/>
    </source>
</evidence>
<organism evidence="1 2">
    <name type="scientific">Acinetobacter bereziniae NIPH 3</name>
    <dbReference type="NCBI Taxonomy" id="1217651"/>
    <lineage>
        <taxon>Bacteria</taxon>
        <taxon>Pseudomonadati</taxon>
        <taxon>Pseudomonadota</taxon>
        <taxon>Gammaproteobacteria</taxon>
        <taxon>Moraxellales</taxon>
        <taxon>Moraxellaceae</taxon>
        <taxon>Acinetobacter</taxon>
    </lineage>
</organism>
<gene>
    <name evidence="1" type="ORF">F963_00892</name>
</gene>
<reference evidence="1 2" key="1">
    <citation type="submission" date="2013-02" db="EMBL/GenBank/DDBJ databases">
        <title>The Genome Sequence of Acinetobacter bereziniae NIPH 3.</title>
        <authorList>
            <consortium name="The Broad Institute Genome Sequencing Platform"/>
            <consortium name="The Broad Institute Genome Sequencing Center for Infectious Disease"/>
            <person name="Cerqueira G."/>
            <person name="Feldgarden M."/>
            <person name="Courvalin P."/>
            <person name="Perichon B."/>
            <person name="Grillot-Courvalin C."/>
            <person name="Clermont D."/>
            <person name="Rocha E."/>
            <person name="Yoon E.-J."/>
            <person name="Nemec A."/>
            <person name="Walker B."/>
            <person name="Young S.K."/>
            <person name="Zeng Q."/>
            <person name="Gargeya S."/>
            <person name="Fitzgerald M."/>
            <person name="Haas B."/>
            <person name="Abouelleil A."/>
            <person name="Alvarado L."/>
            <person name="Arachchi H.M."/>
            <person name="Berlin A.M."/>
            <person name="Chapman S.B."/>
            <person name="Dewar J."/>
            <person name="Goldberg J."/>
            <person name="Griggs A."/>
            <person name="Gujja S."/>
            <person name="Hansen M."/>
            <person name="Howarth C."/>
            <person name="Imamovic A."/>
            <person name="Larimer J."/>
            <person name="McCowan C."/>
            <person name="Murphy C."/>
            <person name="Neiman D."/>
            <person name="Pearson M."/>
            <person name="Priest M."/>
            <person name="Roberts A."/>
            <person name="Saif S."/>
            <person name="Shea T."/>
            <person name="Sisk P."/>
            <person name="Sykes S."/>
            <person name="Wortman J."/>
            <person name="Nusbaum C."/>
            <person name="Birren B."/>
        </authorList>
    </citation>
    <scope>NUCLEOTIDE SEQUENCE [LARGE SCALE GENOMIC DNA]</scope>
    <source>
        <strain evidence="1 2">NIPH 3</strain>
    </source>
</reference>
<dbReference type="EMBL" id="APPK01000020">
    <property type="protein sequence ID" value="ENV23108.1"/>
    <property type="molecule type" value="Genomic_DNA"/>
</dbReference>
<sequence length="55" mass="6639">MNLESTPVCMDCFIAENVRYEPEHSEFLCPSCAHFRDQQENESELYDQYEDWEDD</sequence>
<proteinExistence type="predicted"/>
<accession>N8YUB2</accession>
<comment type="caution">
    <text evidence="1">The sequence shown here is derived from an EMBL/GenBank/DDBJ whole genome shotgun (WGS) entry which is preliminary data.</text>
</comment>
<dbReference type="PATRIC" id="fig|1217651.3.peg.864"/>
<name>N8YUB2_ACIBZ</name>
<dbReference type="HOGENOM" id="CLU_3021283_0_0_6"/>
<dbReference type="RefSeq" id="WP_004828768.1">
    <property type="nucleotide sequence ID" value="NZ_KB849466.1"/>
</dbReference>
<dbReference type="Proteomes" id="UP000013270">
    <property type="component" value="Unassembled WGS sequence"/>
</dbReference>
<protein>
    <submittedName>
        <fullName evidence="1">Uncharacterized protein</fullName>
    </submittedName>
</protein>
<evidence type="ECO:0000313" key="1">
    <source>
        <dbReference type="EMBL" id="ENV23108.1"/>
    </source>
</evidence>